<dbReference type="PANTHER" id="PTHR43656">
    <property type="entry name" value="BINDING OXIDOREDUCTASE, PUTATIVE (AFU_ORTHOLOGUE AFUA_2G08260)-RELATED"/>
    <property type="match status" value="1"/>
</dbReference>
<dbReference type="OrthoDB" id="8523426at2"/>
<dbReference type="Proteomes" id="UP000304912">
    <property type="component" value="Chromosome"/>
</dbReference>
<gene>
    <name evidence="4" type="ORF">FBQ74_07335</name>
</gene>
<sequence length="414" mass="45235">MSAHQILFTPLTLPCGKVLPNRIVKAAMEENMSGANLLPDHNLFSLYRYWAHGGLGAIITGNVMVDKHAMTGPGGVVLDENSPLAPFVEWSRVMSSGGSLAIMQINHPGRQVFKSVNDYALAPSAVNLQLGRYSKQFAQAREASCDQIYTIIRQFVTTAARAKEAGFDGVQIHAAHGYLLSQFLSPRVNQRNDQWGGCLANRARLLINIVSEVKAKCGNDFALWVKLNASDFQRDGMPPEEAREVVAHLNKLGVDAVEVSGGSYESPAMQGRTGDDAPLSKEAYFADFAAQIAAIAEMPVMTTGGISRLPVATSIIESGCSMVGMASALATTPDLAKKWQENPEYRGVILRCNRKDRTLASLITMSMVRRQLRRLGNDLSTLRNPSELWSLLLDTAHRAKMTRRYKSIVGSRNS</sequence>
<dbReference type="Gene3D" id="3.20.20.70">
    <property type="entry name" value="Aldolase class I"/>
    <property type="match status" value="1"/>
</dbReference>
<keyword evidence="1" id="KW-0285">Flavoprotein</keyword>
<dbReference type="GO" id="GO:0010181">
    <property type="term" value="F:FMN binding"/>
    <property type="evidence" value="ECO:0007669"/>
    <property type="project" value="InterPro"/>
</dbReference>
<dbReference type="EMBL" id="CP039852">
    <property type="protein sequence ID" value="QCZ93309.1"/>
    <property type="molecule type" value="Genomic_DNA"/>
</dbReference>
<dbReference type="InterPro" id="IPR001155">
    <property type="entry name" value="OxRdtase_FMN_N"/>
</dbReference>
<dbReference type="Pfam" id="PF00724">
    <property type="entry name" value="Oxidored_FMN"/>
    <property type="match status" value="1"/>
</dbReference>
<keyword evidence="5" id="KW-1185">Reference proteome</keyword>
<dbReference type="PANTHER" id="PTHR43656:SF2">
    <property type="entry name" value="BINDING OXIDOREDUCTASE, PUTATIVE (AFU_ORTHOLOGUE AFUA_2G08260)-RELATED"/>
    <property type="match status" value="1"/>
</dbReference>
<keyword evidence="2" id="KW-0560">Oxidoreductase</keyword>
<evidence type="ECO:0000256" key="2">
    <source>
        <dbReference type="ARBA" id="ARBA00023002"/>
    </source>
</evidence>
<feature type="domain" description="NADH:flavin oxidoreductase/NADH oxidase N-terminal" evidence="3">
    <location>
        <begin position="7"/>
        <end position="342"/>
    </location>
</feature>
<reference evidence="4 5" key="1">
    <citation type="submission" date="2019-04" db="EMBL/GenBank/DDBJ databases">
        <title>Salinimonas iocasae sp. nov., a halophilic bacterium isolated from the outer tube casing of tubeworms in Okinawa Trough.</title>
        <authorList>
            <person name="Zhang H."/>
            <person name="Wang H."/>
            <person name="Li C."/>
        </authorList>
    </citation>
    <scope>NUCLEOTIDE SEQUENCE [LARGE SCALE GENOMIC DNA]</scope>
    <source>
        <strain evidence="4 5">KX18D6</strain>
    </source>
</reference>
<organism evidence="4 5">
    <name type="scientific">Salinimonas iocasae</name>
    <dbReference type="NCBI Taxonomy" id="2572577"/>
    <lineage>
        <taxon>Bacteria</taxon>
        <taxon>Pseudomonadati</taxon>
        <taxon>Pseudomonadota</taxon>
        <taxon>Gammaproteobacteria</taxon>
        <taxon>Alteromonadales</taxon>
        <taxon>Alteromonadaceae</taxon>
        <taxon>Alteromonas/Salinimonas group</taxon>
        <taxon>Salinimonas</taxon>
    </lineage>
</organism>
<name>A0A5B7YFV5_9ALTE</name>
<dbReference type="AlphaFoldDB" id="A0A5B7YFV5"/>
<dbReference type="KEGG" id="salk:FBQ74_07335"/>
<dbReference type="GO" id="GO:0016491">
    <property type="term" value="F:oxidoreductase activity"/>
    <property type="evidence" value="ECO:0007669"/>
    <property type="project" value="UniProtKB-KW"/>
</dbReference>
<accession>A0A5B7YFV5</accession>
<proteinExistence type="predicted"/>
<dbReference type="InterPro" id="IPR051799">
    <property type="entry name" value="NADH_flavin_oxidoreductase"/>
</dbReference>
<evidence type="ECO:0000256" key="1">
    <source>
        <dbReference type="ARBA" id="ARBA00022630"/>
    </source>
</evidence>
<evidence type="ECO:0000313" key="5">
    <source>
        <dbReference type="Proteomes" id="UP000304912"/>
    </source>
</evidence>
<dbReference type="SUPFAM" id="SSF51395">
    <property type="entry name" value="FMN-linked oxidoreductases"/>
    <property type="match status" value="1"/>
</dbReference>
<evidence type="ECO:0000259" key="3">
    <source>
        <dbReference type="Pfam" id="PF00724"/>
    </source>
</evidence>
<protein>
    <submittedName>
        <fullName evidence="4">NADH:flavin oxidoreductase/NADH oxidase family protein</fullName>
    </submittedName>
</protein>
<evidence type="ECO:0000313" key="4">
    <source>
        <dbReference type="EMBL" id="QCZ93309.1"/>
    </source>
</evidence>
<dbReference type="CDD" id="cd04733">
    <property type="entry name" value="OYE_like_2_FMN"/>
    <property type="match status" value="1"/>
</dbReference>
<dbReference type="InterPro" id="IPR013785">
    <property type="entry name" value="Aldolase_TIM"/>
</dbReference>
<dbReference type="RefSeq" id="WP_139756055.1">
    <property type="nucleotide sequence ID" value="NZ_CP039852.1"/>
</dbReference>